<reference evidence="1 2" key="1">
    <citation type="journal article" date="2008" name="Int. J. Syst. Evol. Microbiol.">
        <title>Leifsonia pindariensis sp. nov., isolated from the Pindari glacier of the Indian Himalayas, and emended description of the genus Leifsonia.</title>
        <authorList>
            <person name="Reddy G.S."/>
            <person name="Prabagaran S.R."/>
            <person name="Shivaji S."/>
        </authorList>
    </citation>
    <scope>NUCLEOTIDE SEQUENCE [LARGE SCALE GENOMIC DNA]</scope>
    <source>
        <strain evidence="1 2">PON 10</strain>
    </source>
</reference>
<dbReference type="RefSeq" id="WP_202972921.1">
    <property type="nucleotide sequence ID" value="NZ_MPZN01000016.1"/>
</dbReference>
<comment type="caution">
    <text evidence="1">The sequence shown here is derived from an EMBL/GenBank/DDBJ whole genome shotgun (WGS) entry which is preliminary data.</text>
</comment>
<evidence type="ECO:0008006" key="3">
    <source>
        <dbReference type="Google" id="ProtNLM"/>
    </source>
</evidence>
<evidence type="ECO:0000313" key="2">
    <source>
        <dbReference type="Proteomes" id="UP000237755"/>
    </source>
</evidence>
<keyword evidence="2" id="KW-1185">Reference proteome</keyword>
<protein>
    <recommendedName>
        <fullName evidence="3">YdhG-like domain-containing protein</fullName>
    </recommendedName>
</protein>
<gene>
    <name evidence="1" type="ORF">GY24_06905</name>
</gene>
<dbReference type="EMBL" id="MPZN01000016">
    <property type="protein sequence ID" value="PPL19291.1"/>
    <property type="molecule type" value="Genomic_DNA"/>
</dbReference>
<dbReference type="Proteomes" id="UP000237755">
    <property type="component" value="Unassembled WGS sequence"/>
</dbReference>
<evidence type="ECO:0000313" key="1">
    <source>
        <dbReference type="EMBL" id="PPL19291.1"/>
    </source>
</evidence>
<sequence length="145" mass="16001">MSESANTVMVPTTASVDEFLDRAEPAGRREDAYVLKSMLDRITGVPAVMWGPSIVGYGSYHYRYASGREGDSPLIGFSPRKASMSLYLDRYPGSEELLDRLGPNKRGAGCVWVGRFDKLDLAVLEELYAESWRRGISGIGLPYEG</sequence>
<name>A0ABX5AWJ2_9MICO</name>
<accession>A0ABX5AWJ2</accession>
<organism evidence="1 2">
    <name type="scientific">Microterricola pindariensis</name>
    <dbReference type="NCBI Taxonomy" id="478010"/>
    <lineage>
        <taxon>Bacteria</taxon>
        <taxon>Bacillati</taxon>
        <taxon>Actinomycetota</taxon>
        <taxon>Actinomycetes</taxon>
        <taxon>Micrococcales</taxon>
        <taxon>Microbacteriaceae</taxon>
        <taxon>Microterricola</taxon>
    </lineage>
</organism>
<proteinExistence type="predicted"/>